<dbReference type="PANTHER" id="PTHR44259:SF93">
    <property type="entry name" value="PROTEIN, PUTATIVE (DUF295)-RELATED"/>
    <property type="match status" value="1"/>
</dbReference>
<feature type="domain" description="KIB1-4 beta-propeller" evidence="1">
    <location>
        <begin position="71"/>
        <end position="362"/>
    </location>
</feature>
<comment type="caution">
    <text evidence="2">The sequence shown here is derived from an EMBL/GenBank/DDBJ whole genome shotgun (WGS) entry which is preliminary data.</text>
</comment>
<dbReference type="AlphaFoldDB" id="A0A2K3N302"/>
<reference evidence="2 3" key="1">
    <citation type="journal article" date="2014" name="Am. J. Bot.">
        <title>Genome assembly and annotation for red clover (Trifolium pratense; Fabaceae).</title>
        <authorList>
            <person name="Istvanek J."/>
            <person name="Jaros M."/>
            <person name="Krenek A."/>
            <person name="Repkova J."/>
        </authorList>
    </citation>
    <scope>NUCLEOTIDE SEQUENCE [LARGE SCALE GENOMIC DNA]</scope>
    <source>
        <strain evidence="3">cv. Tatra</strain>
        <tissue evidence="2">Young leaves</tissue>
    </source>
</reference>
<dbReference type="InterPro" id="IPR005174">
    <property type="entry name" value="KIB1-4_b-propeller"/>
</dbReference>
<gene>
    <name evidence="2" type="ORF">L195_g020626</name>
</gene>
<protein>
    <recommendedName>
        <fullName evidence="1">KIB1-4 beta-propeller domain-containing protein</fullName>
    </recommendedName>
</protein>
<dbReference type="STRING" id="57577.A0A2K3N302"/>
<accession>A0A2K3N302</accession>
<proteinExistence type="predicted"/>
<reference evidence="2 3" key="2">
    <citation type="journal article" date="2017" name="Front. Plant Sci.">
        <title>Gene Classification and Mining of Molecular Markers Useful in Red Clover (Trifolium pratense) Breeding.</title>
        <authorList>
            <person name="Istvanek J."/>
            <person name="Dluhosova J."/>
            <person name="Dluhos P."/>
            <person name="Patkova L."/>
            <person name="Nedelnik J."/>
            <person name="Repkova J."/>
        </authorList>
    </citation>
    <scope>NUCLEOTIDE SEQUENCE [LARGE SCALE GENOMIC DNA]</scope>
    <source>
        <strain evidence="3">cv. Tatra</strain>
        <tissue evidence="2">Young leaves</tissue>
    </source>
</reference>
<name>A0A2K3N302_TRIPR</name>
<evidence type="ECO:0000313" key="3">
    <source>
        <dbReference type="Proteomes" id="UP000236291"/>
    </source>
</evidence>
<evidence type="ECO:0000313" key="2">
    <source>
        <dbReference type="EMBL" id="PNX97397.1"/>
    </source>
</evidence>
<evidence type="ECO:0000259" key="1">
    <source>
        <dbReference type="Pfam" id="PF03478"/>
    </source>
</evidence>
<sequence length="403" mass="46997">MEKDWANLDSLALNTILEKLMEPIYQIWFGCVCKNWYSVAKLNHQNNHQFRSNILPMLMIPTESPEKRGLYSVLGNRVYPFQLTMLYKKRCCGSSHGWLATVDENYVITWVNPFKDVAPISLPRIHCHWSYKNYEFNVHKNYEFNVHKVTLSDDPITSPNDYVVAVIYSIRGLLAFIKAGQEFWTYIQDTNHFGFIDVTFYKGLVYAVNRWKTIVSFDLCYSSDPSGMERKIPNVALQGSYDETYSPLTYLVKSLEGELWMVRRFIIREDTDGDDVFYNKGTESILVFKLELDDKGEKVMHLVELESLGDNILFVGDNDSITLSASYFSGYLQKDSIYYSDNYYDDEPDPYPNGPFDLGIYNVKHRSFGVHCPYKPYFKGMVPPIWVAPPFQWVDECFDLFFN</sequence>
<dbReference type="InterPro" id="IPR050942">
    <property type="entry name" value="F-box_BR-signaling"/>
</dbReference>
<dbReference type="Proteomes" id="UP000236291">
    <property type="component" value="Unassembled WGS sequence"/>
</dbReference>
<dbReference type="Pfam" id="PF03478">
    <property type="entry name" value="Beta-prop_KIB1-4"/>
    <property type="match status" value="1"/>
</dbReference>
<dbReference type="PANTHER" id="PTHR44259">
    <property type="entry name" value="OS07G0183000 PROTEIN-RELATED"/>
    <property type="match status" value="1"/>
</dbReference>
<organism evidence="2 3">
    <name type="scientific">Trifolium pratense</name>
    <name type="common">Red clover</name>
    <dbReference type="NCBI Taxonomy" id="57577"/>
    <lineage>
        <taxon>Eukaryota</taxon>
        <taxon>Viridiplantae</taxon>
        <taxon>Streptophyta</taxon>
        <taxon>Embryophyta</taxon>
        <taxon>Tracheophyta</taxon>
        <taxon>Spermatophyta</taxon>
        <taxon>Magnoliopsida</taxon>
        <taxon>eudicotyledons</taxon>
        <taxon>Gunneridae</taxon>
        <taxon>Pentapetalae</taxon>
        <taxon>rosids</taxon>
        <taxon>fabids</taxon>
        <taxon>Fabales</taxon>
        <taxon>Fabaceae</taxon>
        <taxon>Papilionoideae</taxon>
        <taxon>50 kb inversion clade</taxon>
        <taxon>NPAAA clade</taxon>
        <taxon>Hologalegina</taxon>
        <taxon>IRL clade</taxon>
        <taxon>Trifolieae</taxon>
        <taxon>Trifolium</taxon>
    </lineage>
</organism>
<dbReference type="EMBL" id="ASHM01015510">
    <property type="protein sequence ID" value="PNX97397.1"/>
    <property type="molecule type" value="Genomic_DNA"/>
</dbReference>